<dbReference type="GO" id="GO:0005524">
    <property type="term" value="F:ATP binding"/>
    <property type="evidence" value="ECO:0007669"/>
    <property type="project" value="UniProtKB-KW"/>
</dbReference>
<dbReference type="Pfam" id="PF13604">
    <property type="entry name" value="AAA_30"/>
    <property type="match status" value="1"/>
</dbReference>
<dbReference type="SUPFAM" id="SSF52540">
    <property type="entry name" value="P-loop containing nucleoside triphosphate hydrolases"/>
    <property type="match status" value="1"/>
</dbReference>
<proteinExistence type="predicted"/>
<comment type="caution">
    <text evidence="1">The sequence shown here is derived from an EMBL/GenBank/DDBJ whole genome shotgun (WGS) entry which is preliminary data.</text>
</comment>
<dbReference type="AlphaFoldDB" id="A0A9X1NLX1"/>
<dbReference type="Proteomes" id="UP001138997">
    <property type="component" value="Unassembled WGS sequence"/>
</dbReference>
<keyword evidence="1" id="KW-0547">Nucleotide-binding</keyword>
<evidence type="ECO:0000313" key="2">
    <source>
        <dbReference type="Proteomes" id="UP001138997"/>
    </source>
</evidence>
<evidence type="ECO:0000313" key="1">
    <source>
        <dbReference type="EMBL" id="MCD5316199.1"/>
    </source>
</evidence>
<dbReference type="EMBL" id="JAJOMB010000027">
    <property type="protein sequence ID" value="MCD5316199.1"/>
    <property type="molecule type" value="Genomic_DNA"/>
</dbReference>
<name>A0A9X1NLX1_9ACTN</name>
<keyword evidence="1" id="KW-0067">ATP-binding</keyword>
<dbReference type="InterPro" id="IPR027417">
    <property type="entry name" value="P-loop_NTPase"/>
</dbReference>
<protein>
    <submittedName>
        <fullName evidence="1">ATP-binding protein</fullName>
    </submittedName>
</protein>
<dbReference type="RefSeq" id="WP_231449051.1">
    <property type="nucleotide sequence ID" value="NZ_JAJOMB010000027.1"/>
</dbReference>
<accession>A0A9X1NLX1</accession>
<sequence length="676" mass="71034">MTNAQEFGSWLRDGLAQLVLTGATGSGRTRVLGELAEAMRTQGWRVTELRPSADDARDQLAVARALGADLTPGELGDSALVEALARSWTGSSGEPHLVCIDDLDRLDAFSLRAVAAACRRTSARVAMTTISEQGLVDGLPEAHFHQLAGWPPAQIHDVIRRTAAQGPIPEVLDRLTLLADGNPGAAQALTQSQSPAQLLGFEPMLPVGFGVPLKVRFTSRINPELRPAAMLLACGSGTPPAVLERAGAELGVRDTQLDALEQAGLAENRRGGLRLRPAGLGFALEAVSSTGERRRTHTALARAFTGTDQGRALWHRAQAAGEPDTGLADHLETLGESSPRMGGWSMTSLLLQRSSELTADTGERGRRLALAAEAAWLEGTPARALRLLAEAEDLSADLDLKLRVAYVRGSIELAAGAEDRALRVMTDAVPAALERLPLFESTALLMRACDAAVAAGDVVAAVSLGRQAQGRLADAGDAAASVRLQLVAGTAKVLAEDLDAGLALVEDALAACSEQRDQSHSLVGIRASLIAGDTGALVWYADQAADRLRESGNRGMMPFVTARRALADVLLGRLRSAVDITVSGIEESALLGQENARAEHLAVRALAHARAGEALEAGKAAELALRLACDYGLAWPGLGRSRSGRWANSNWEPGTRSGHWSASPCCGTETGTSVIR</sequence>
<gene>
    <name evidence="1" type="ORF">LR394_35415</name>
</gene>
<organism evidence="1 2">
    <name type="scientific">Kineosporia babensis</name>
    <dbReference type="NCBI Taxonomy" id="499548"/>
    <lineage>
        <taxon>Bacteria</taxon>
        <taxon>Bacillati</taxon>
        <taxon>Actinomycetota</taxon>
        <taxon>Actinomycetes</taxon>
        <taxon>Kineosporiales</taxon>
        <taxon>Kineosporiaceae</taxon>
        <taxon>Kineosporia</taxon>
    </lineage>
</organism>
<keyword evidence="2" id="KW-1185">Reference proteome</keyword>
<reference evidence="1" key="1">
    <citation type="submission" date="2021-11" db="EMBL/GenBank/DDBJ databases">
        <title>Streptomyces corallinus and Kineosporia corallina sp. nov., two new coral-derived marine actinobacteria.</title>
        <authorList>
            <person name="Buangrab K."/>
            <person name="Sutthacheep M."/>
            <person name="Yeemin T."/>
            <person name="Harunari E."/>
            <person name="Igarashi Y."/>
            <person name="Sripreechasak P."/>
            <person name="Kanchanasin P."/>
            <person name="Tanasupawat S."/>
            <person name="Phongsopitanun W."/>
        </authorList>
    </citation>
    <scope>NUCLEOTIDE SEQUENCE</scope>
    <source>
        <strain evidence="1">JCM 31032</strain>
    </source>
</reference>